<reference evidence="10 11" key="1">
    <citation type="journal article" date="2013" name="Genome Announc.">
        <title>Genome sequences for three denitrifying bacterial strains isolated from a uranium- and nitrate-contaminated subsurface environment.</title>
        <authorList>
            <person name="Venkatramanan R."/>
            <person name="Prakash O."/>
            <person name="Woyke T."/>
            <person name="Chain P."/>
            <person name="Goodwin L.A."/>
            <person name="Watson D."/>
            <person name="Brooks S."/>
            <person name="Kostka J.E."/>
            <person name="Green S.J."/>
        </authorList>
    </citation>
    <scope>NUCLEOTIDE SEQUENCE [LARGE SCALE GENOMIC DNA]</scope>
    <source>
        <strain evidence="10 11">1NES1</strain>
    </source>
</reference>
<dbReference type="EMBL" id="CP005587">
    <property type="protein sequence ID" value="AGK59714.1"/>
    <property type="molecule type" value="Genomic_DNA"/>
</dbReference>
<gene>
    <name evidence="10" type="ORF">HYPDE_40228</name>
</gene>
<evidence type="ECO:0000256" key="2">
    <source>
        <dbReference type="ARBA" id="ARBA00022448"/>
    </source>
</evidence>
<evidence type="ECO:0000256" key="7">
    <source>
        <dbReference type="ARBA" id="ARBA00023136"/>
    </source>
</evidence>
<evidence type="ECO:0000256" key="6">
    <source>
        <dbReference type="ARBA" id="ARBA00022989"/>
    </source>
</evidence>
<dbReference type="HOGENOM" id="CLU_001265_39_0_5"/>
<dbReference type="Pfam" id="PF00083">
    <property type="entry name" value="Sugar_tr"/>
    <property type="match status" value="1"/>
</dbReference>
<dbReference type="KEGG" id="hdt:HYPDE_40228"/>
<dbReference type="FunFam" id="1.20.1250.20:FF:000300">
    <property type="entry name" value="Dicarboxylate MFS transporter"/>
    <property type="match status" value="1"/>
</dbReference>
<dbReference type="Proteomes" id="UP000005952">
    <property type="component" value="Chromosome"/>
</dbReference>
<keyword evidence="3" id="KW-1003">Cell membrane</keyword>
<feature type="transmembrane region" description="Helical" evidence="8">
    <location>
        <begin position="399"/>
        <end position="420"/>
    </location>
</feature>
<feature type="transmembrane region" description="Helical" evidence="8">
    <location>
        <begin position="121"/>
        <end position="140"/>
    </location>
</feature>
<dbReference type="STRING" id="670307.HYPDE_40228"/>
<dbReference type="PROSITE" id="PS00217">
    <property type="entry name" value="SUGAR_TRANSPORT_2"/>
    <property type="match status" value="1"/>
</dbReference>
<dbReference type="FunFam" id="1.20.1250.20:FF:000001">
    <property type="entry name" value="Dicarboxylate MFS transporter"/>
    <property type="match status" value="1"/>
</dbReference>
<dbReference type="NCBIfam" id="NF007710">
    <property type="entry name" value="PRK10406.1"/>
    <property type="match status" value="1"/>
</dbReference>
<feature type="domain" description="Major facilitator superfamily (MFS) profile" evidence="9">
    <location>
        <begin position="50"/>
        <end position="454"/>
    </location>
</feature>
<keyword evidence="6 8" id="KW-1133">Transmembrane helix</keyword>
<evidence type="ECO:0000256" key="3">
    <source>
        <dbReference type="ARBA" id="ARBA00022475"/>
    </source>
</evidence>
<accession>N0B7V3</accession>
<keyword evidence="11" id="KW-1185">Reference proteome</keyword>
<organism evidence="10 11">
    <name type="scientific">Hyphomicrobium denitrificans 1NES1</name>
    <dbReference type="NCBI Taxonomy" id="670307"/>
    <lineage>
        <taxon>Bacteria</taxon>
        <taxon>Pseudomonadati</taxon>
        <taxon>Pseudomonadota</taxon>
        <taxon>Alphaproteobacteria</taxon>
        <taxon>Hyphomicrobiales</taxon>
        <taxon>Hyphomicrobiaceae</taxon>
        <taxon>Hyphomicrobium</taxon>
    </lineage>
</organism>
<evidence type="ECO:0000313" key="10">
    <source>
        <dbReference type="EMBL" id="AGK59714.1"/>
    </source>
</evidence>
<dbReference type="InterPro" id="IPR036259">
    <property type="entry name" value="MFS_trans_sf"/>
</dbReference>
<feature type="transmembrane region" description="Helical" evidence="8">
    <location>
        <begin position="222"/>
        <end position="242"/>
    </location>
</feature>
<protein>
    <submittedName>
        <fullName evidence="10">General substrate transporter</fullName>
    </submittedName>
</protein>
<dbReference type="PANTHER" id="PTHR43528:SF5">
    <property type="entry name" value="PROLINE_BETAINE TRANSPORTER"/>
    <property type="match status" value="1"/>
</dbReference>
<dbReference type="InterPro" id="IPR005829">
    <property type="entry name" value="Sugar_transporter_CS"/>
</dbReference>
<dbReference type="GO" id="GO:0005886">
    <property type="term" value="C:plasma membrane"/>
    <property type="evidence" value="ECO:0007669"/>
    <property type="project" value="UniProtKB-SubCell"/>
</dbReference>
<feature type="transmembrane region" description="Helical" evidence="8">
    <location>
        <begin position="272"/>
        <end position="290"/>
    </location>
</feature>
<evidence type="ECO:0000313" key="11">
    <source>
        <dbReference type="Proteomes" id="UP000005952"/>
    </source>
</evidence>
<feature type="transmembrane region" description="Helical" evidence="8">
    <location>
        <begin position="364"/>
        <end position="387"/>
    </location>
</feature>
<keyword evidence="5" id="KW-0769">Symport</keyword>
<comment type="subcellular location">
    <subcellularLocation>
        <location evidence="1">Cell membrane</location>
        <topology evidence="1">Multi-pass membrane protein</topology>
    </subcellularLocation>
</comment>
<dbReference type="PROSITE" id="PS00216">
    <property type="entry name" value="SUGAR_TRANSPORT_1"/>
    <property type="match status" value="1"/>
</dbReference>
<keyword evidence="4 8" id="KW-0812">Transmembrane</keyword>
<dbReference type="InterPro" id="IPR005828">
    <property type="entry name" value="MFS_sugar_transport-like"/>
</dbReference>
<dbReference type="AlphaFoldDB" id="N0B7V3"/>
<dbReference type="SUPFAM" id="SSF103473">
    <property type="entry name" value="MFS general substrate transporter"/>
    <property type="match status" value="1"/>
</dbReference>
<keyword evidence="2" id="KW-0813">Transport</keyword>
<dbReference type="CDD" id="cd17367">
    <property type="entry name" value="MFS_KgtP"/>
    <property type="match status" value="1"/>
</dbReference>
<dbReference type="PANTHER" id="PTHR43528">
    <property type="entry name" value="ALPHA-KETOGLUTARATE PERMEASE"/>
    <property type="match status" value="1"/>
</dbReference>
<feature type="transmembrane region" description="Helical" evidence="8">
    <location>
        <begin position="432"/>
        <end position="450"/>
    </location>
</feature>
<evidence type="ECO:0000256" key="5">
    <source>
        <dbReference type="ARBA" id="ARBA00022847"/>
    </source>
</evidence>
<evidence type="ECO:0000256" key="8">
    <source>
        <dbReference type="SAM" id="Phobius"/>
    </source>
</evidence>
<feature type="transmembrane region" description="Helical" evidence="8">
    <location>
        <begin position="310"/>
        <end position="330"/>
    </location>
</feature>
<name>N0B7V3_9HYPH</name>
<feature type="transmembrane region" description="Helical" evidence="8">
    <location>
        <begin position="146"/>
        <end position="166"/>
    </location>
</feature>
<sequence length="462" mass="49870">MTGRVSRGNRGIRQATLGAARPILGQNRGVDRVDEAKTPSTLSMPERIKAILIGSSGNLVEWYDFYVYAAFSLYFAKAFFPAGDQTAQLLNTAAIFAVGFLMRPIGAWFFGRMADRHGRRVALTTSVLLMCFGSALVAVTPVYATIGIAAPVILLLARMIQGLSLGGEYGTSATYLSEMATSDRRGFYSSFQYVTLIGGQLAAMLVLVVLQKFVLMPAELDAWGWRIPFAIGAGLAVIAYVMRRDLHETEAFSRATRREGSLKALLAHPREVAIVVGLTLGGTLAFYTYTTYMQKFLVNTSGFAKDTATLVSASALFIYMLMQPVVGAISDVIGRRLVLIAFGVLGVLCTVPLLMTLQATKDPFAAFALIVAGLAIVSCYTAINAVVKAELFPTSVRALGVGLPYALTVALFGGTAEYVALWLKQAGRETDFYWYVTACIGVSLIVYATMRDTRDDSAINKS</sequence>
<dbReference type="eggNOG" id="COG0477">
    <property type="taxonomic scope" value="Bacteria"/>
</dbReference>
<dbReference type="GO" id="GO:0015293">
    <property type="term" value="F:symporter activity"/>
    <property type="evidence" value="ECO:0007669"/>
    <property type="project" value="UniProtKB-KW"/>
</dbReference>
<evidence type="ECO:0000256" key="4">
    <source>
        <dbReference type="ARBA" id="ARBA00022692"/>
    </source>
</evidence>
<dbReference type="PROSITE" id="PS50850">
    <property type="entry name" value="MFS"/>
    <property type="match status" value="1"/>
</dbReference>
<proteinExistence type="predicted"/>
<feature type="transmembrane region" description="Helical" evidence="8">
    <location>
        <begin position="337"/>
        <end position="358"/>
    </location>
</feature>
<dbReference type="Gene3D" id="1.20.1250.20">
    <property type="entry name" value="MFS general substrate transporter like domains"/>
    <property type="match status" value="2"/>
</dbReference>
<evidence type="ECO:0000259" key="9">
    <source>
        <dbReference type="PROSITE" id="PS50850"/>
    </source>
</evidence>
<dbReference type="InterPro" id="IPR020846">
    <property type="entry name" value="MFS_dom"/>
</dbReference>
<evidence type="ECO:0000256" key="1">
    <source>
        <dbReference type="ARBA" id="ARBA00004651"/>
    </source>
</evidence>
<feature type="transmembrane region" description="Helical" evidence="8">
    <location>
        <begin position="89"/>
        <end position="109"/>
    </location>
</feature>
<dbReference type="InterPro" id="IPR051084">
    <property type="entry name" value="H+-coupled_symporters"/>
</dbReference>
<feature type="transmembrane region" description="Helical" evidence="8">
    <location>
        <begin position="187"/>
        <end position="210"/>
    </location>
</feature>
<keyword evidence="7 8" id="KW-0472">Membrane</keyword>